<proteinExistence type="evidence at transcript level"/>
<evidence type="ECO:0000256" key="1">
    <source>
        <dbReference type="SAM" id="SignalP"/>
    </source>
</evidence>
<name>D3TSI9_GLOMM</name>
<dbReference type="EMBL" id="EZ424391">
    <property type="protein sequence ID" value="ADD20667.1"/>
    <property type="molecule type" value="mRNA"/>
</dbReference>
<reference evidence="2" key="2">
    <citation type="submission" date="2010-01" db="EMBL/GenBank/DDBJ databases">
        <authorList>
            <consortium name="International Glossina Genome Initiative"/>
            <person name="da Silva J."/>
            <person name="Ribeiro J.M.C."/>
            <person name="Abbeele J.V."/>
            <person name="Attardo G."/>
            <person name="Hao Z."/>
            <person name="Haines L.R."/>
            <person name="Soares M.B."/>
            <person name="Berriman M."/>
            <person name="Aksoy S."/>
            <person name="Lehane M.J."/>
        </authorList>
    </citation>
    <scope>NUCLEOTIDE SEQUENCE</scope>
    <source>
        <tissue evidence="2">Salivary gland</tissue>
    </source>
</reference>
<sequence length="53" mass="5906">MLISSLLVAISRSVLVRAFIVICNTKPYEFSPNSEMGRVINSYSLKPFSAAKR</sequence>
<keyword evidence="1" id="KW-0732">Signal</keyword>
<evidence type="ECO:0000313" key="2">
    <source>
        <dbReference type="EMBL" id="ADD20667.1"/>
    </source>
</evidence>
<accession>D3TSI9</accession>
<dbReference type="AlphaFoldDB" id="D3TSI9"/>
<feature type="signal peptide" evidence="1">
    <location>
        <begin position="1"/>
        <end position="18"/>
    </location>
</feature>
<reference evidence="2" key="1">
    <citation type="journal article" date="2010" name="BMC Genomics">
        <title>An insight into the sialome of Glossina morsitans morsitans.</title>
        <authorList>
            <person name="Alves-Silva J."/>
            <person name="Ribeiro J.M."/>
            <person name="Van Den Abbeele J."/>
            <person name="Attardo G."/>
            <person name="Hao Z."/>
            <person name="Haines L.R."/>
            <person name="Soares M.B."/>
            <person name="Berriman M."/>
            <person name="Aksoy S."/>
            <person name="Lehane M.J."/>
        </authorList>
    </citation>
    <scope>NUCLEOTIDE SEQUENCE</scope>
    <source>
        <tissue evidence="2">Salivary gland</tissue>
    </source>
</reference>
<feature type="chain" id="PRO_5003051421" evidence="1">
    <location>
        <begin position="19"/>
        <end position="53"/>
    </location>
</feature>
<organism evidence="2">
    <name type="scientific">Glossina morsitans morsitans</name>
    <name type="common">Savannah tsetse fly</name>
    <dbReference type="NCBI Taxonomy" id="37546"/>
    <lineage>
        <taxon>Eukaryota</taxon>
        <taxon>Metazoa</taxon>
        <taxon>Ecdysozoa</taxon>
        <taxon>Arthropoda</taxon>
        <taxon>Hexapoda</taxon>
        <taxon>Insecta</taxon>
        <taxon>Pterygota</taxon>
        <taxon>Neoptera</taxon>
        <taxon>Endopterygota</taxon>
        <taxon>Diptera</taxon>
        <taxon>Brachycera</taxon>
        <taxon>Muscomorpha</taxon>
        <taxon>Hippoboscoidea</taxon>
        <taxon>Glossinidae</taxon>
        <taxon>Glossina</taxon>
    </lineage>
</organism>
<protein>
    <submittedName>
        <fullName evidence="2">Hypothetical secreted peptide</fullName>
    </submittedName>
</protein>